<evidence type="ECO:0000256" key="1">
    <source>
        <dbReference type="SAM" id="SignalP"/>
    </source>
</evidence>
<dbReference type="Pfam" id="PF16984">
    <property type="entry name" value="Grp7_allergen"/>
    <property type="match status" value="1"/>
</dbReference>
<protein>
    <submittedName>
        <fullName evidence="2">Mite allergen Lep d 7</fullName>
    </submittedName>
</protein>
<reference evidence="2 3" key="1">
    <citation type="journal article" date="2014" name="Nat. Commun.">
        <title>Molecular traces of alternative social organization in a termite genome.</title>
        <authorList>
            <person name="Terrapon N."/>
            <person name="Li C."/>
            <person name="Robertson H.M."/>
            <person name="Ji L."/>
            <person name="Meng X."/>
            <person name="Booth W."/>
            <person name="Chen Z."/>
            <person name="Childers C.P."/>
            <person name="Glastad K.M."/>
            <person name="Gokhale K."/>
            <person name="Gowin J."/>
            <person name="Gronenberg W."/>
            <person name="Hermansen R.A."/>
            <person name="Hu H."/>
            <person name="Hunt B.G."/>
            <person name="Huylmans A.K."/>
            <person name="Khalil S.M."/>
            <person name="Mitchell R.D."/>
            <person name="Munoz-Torres M.C."/>
            <person name="Mustard J.A."/>
            <person name="Pan H."/>
            <person name="Reese J.T."/>
            <person name="Scharf M.E."/>
            <person name="Sun F."/>
            <person name="Vogel H."/>
            <person name="Xiao J."/>
            <person name="Yang W."/>
            <person name="Yang Z."/>
            <person name="Yang Z."/>
            <person name="Zhou J."/>
            <person name="Zhu J."/>
            <person name="Brent C.S."/>
            <person name="Elsik C.G."/>
            <person name="Goodisman M.A."/>
            <person name="Liberles D.A."/>
            <person name="Roe R.M."/>
            <person name="Vargo E.L."/>
            <person name="Vilcinskas A."/>
            <person name="Wang J."/>
            <person name="Bornberg-Bauer E."/>
            <person name="Korb J."/>
            <person name="Zhang G."/>
            <person name="Liebig J."/>
        </authorList>
    </citation>
    <scope>NUCLEOTIDE SEQUENCE [LARGE SCALE GENOMIC DNA]</scope>
    <source>
        <tissue evidence="2">Whole organism</tissue>
    </source>
</reference>
<dbReference type="InterPro" id="IPR038602">
    <property type="entry name" value="Mite_allergen_7_sf"/>
</dbReference>
<organism evidence="2 3">
    <name type="scientific">Zootermopsis nevadensis</name>
    <name type="common">Dampwood termite</name>
    <dbReference type="NCBI Taxonomy" id="136037"/>
    <lineage>
        <taxon>Eukaryota</taxon>
        <taxon>Metazoa</taxon>
        <taxon>Ecdysozoa</taxon>
        <taxon>Arthropoda</taxon>
        <taxon>Hexapoda</taxon>
        <taxon>Insecta</taxon>
        <taxon>Pterygota</taxon>
        <taxon>Neoptera</taxon>
        <taxon>Polyneoptera</taxon>
        <taxon>Dictyoptera</taxon>
        <taxon>Blattodea</taxon>
        <taxon>Blattoidea</taxon>
        <taxon>Termitoidae</taxon>
        <taxon>Termopsidae</taxon>
        <taxon>Zootermopsis</taxon>
    </lineage>
</organism>
<dbReference type="Gene3D" id="3.15.10.50">
    <property type="match status" value="1"/>
</dbReference>
<gene>
    <name evidence="2" type="ORF">L798_08863</name>
</gene>
<keyword evidence="3" id="KW-1185">Reference proteome</keyword>
<accession>A0A067RC34</accession>
<dbReference type="InterPro" id="IPR020234">
    <property type="entry name" value="Mite_allergen_group-7"/>
</dbReference>
<dbReference type="OrthoDB" id="8187668at2759"/>
<name>A0A067RC34_ZOONE</name>
<proteinExistence type="predicted"/>
<dbReference type="InParanoid" id="A0A067RC34"/>
<dbReference type="OMA" id="QRTGNCR"/>
<keyword evidence="1" id="KW-0732">Signal</keyword>
<evidence type="ECO:0000313" key="3">
    <source>
        <dbReference type="Proteomes" id="UP000027135"/>
    </source>
</evidence>
<feature type="signal peptide" evidence="1">
    <location>
        <begin position="1"/>
        <end position="21"/>
    </location>
</feature>
<evidence type="ECO:0000313" key="2">
    <source>
        <dbReference type="EMBL" id="KDR17360.1"/>
    </source>
</evidence>
<dbReference type="EMBL" id="KK852743">
    <property type="protein sequence ID" value="KDR17360.1"/>
    <property type="molecule type" value="Genomic_DNA"/>
</dbReference>
<dbReference type="AlphaFoldDB" id="A0A067RC34"/>
<dbReference type="STRING" id="136037.A0A067RC34"/>
<dbReference type="Proteomes" id="UP000027135">
    <property type="component" value="Unassembled WGS sequence"/>
</dbReference>
<sequence length="284" mass="31652">MAEGHVWLLFLLCGFHTPLESVGVQLVGIPSETQLTEALINSERHHTSNVSSTLTVCDNSEGLIVGSDDLKPLDVFNSTVCGTVNLNKIVDELLDGLRVDIIKQGKDRIKIPDIDETFNKRVYFIKVKGEFKGENGWVESLSTIHRTADAVASSYGKNLSVSCGFGLEHLEVGYDRYRAKFMRLGPHGKINGIVGKNSILLKATVAWTNQNCTVALNQLVLDSFGDFKLKVTGLGPMNWLLSKISTWILQHFESEIKGRVESTLREEIEKKLDHFDCSKYFPKP</sequence>
<feature type="chain" id="PRO_5001645009" evidence="1">
    <location>
        <begin position="22"/>
        <end position="284"/>
    </location>
</feature>
<dbReference type="eggNOG" id="ENOG502T4CX">
    <property type="taxonomic scope" value="Eukaryota"/>
</dbReference>